<reference evidence="2" key="1">
    <citation type="submission" date="2019-02" db="EMBL/GenBank/DDBJ databases">
        <authorList>
            <person name="Bachy C."/>
            <person name="Yung C.-M."/>
            <person name="Roux S."/>
            <person name="Sullivan M.B."/>
            <person name="Worden A.Z."/>
        </authorList>
    </citation>
    <scope>NUCLEOTIDE SEQUENCE</scope>
    <source>
        <strain evidence="2">BII-V2</strain>
    </source>
</reference>
<evidence type="ECO:0000256" key="1">
    <source>
        <dbReference type="SAM" id="MobiDB-lite"/>
    </source>
</evidence>
<organism evidence="2">
    <name type="scientific">Bathycoccus sp. RCC716 virus 2</name>
    <dbReference type="NCBI Taxonomy" id="2530039"/>
    <lineage>
        <taxon>Viruses</taxon>
        <taxon>Varidnaviria</taxon>
        <taxon>Bamfordvirae</taxon>
        <taxon>Nucleocytoviricota</taxon>
        <taxon>Megaviricetes</taxon>
        <taxon>Algavirales</taxon>
        <taxon>Phycodnaviridae</taxon>
        <taxon>Prasinovirus</taxon>
    </lineage>
</organism>
<proteinExistence type="predicted"/>
<protein>
    <submittedName>
        <fullName evidence="2">Uncharacterized protein</fullName>
    </submittedName>
</protein>
<feature type="compositionally biased region" description="Acidic residues" evidence="1">
    <location>
        <begin position="84"/>
        <end position="97"/>
    </location>
</feature>
<evidence type="ECO:0000313" key="2">
    <source>
        <dbReference type="EMBL" id="QOR60531.1"/>
    </source>
</evidence>
<name>A0A7S6NYK1_9PHYC</name>
<accession>A0A7S6NYK1</accession>
<sequence length="109" mass="12328">MERQIVDIEYDDGTKCIARIIKVLGTELQISTLEYHGYETWKFSEELETVPRESISGFYDTTCLDDTGLFEQLKNGMYATVDPSDTEYEPDFGDSDSDSGSIVSLVSEF</sequence>
<feature type="region of interest" description="Disordered" evidence="1">
    <location>
        <begin position="84"/>
        <end position="109"/>
    </location>
</feature>
<dbReference type="EMBL" id="MK522038">
    <property type="protein sequence ID" value="QOR60531.1"/>
    <property type="molecule type" value="Genomic_DNA"/>
</dbReference>